<evidence type="ECO:0000256" key="1">
    <source>
        <dbReference type="SAM" id="SignalP"/>
    </source>
</evidence>
<protein>
    <submittedName>
        <fullName evidence="2">DUF1223 domain-containing protein</fullName>
    </submittedName>
</protein>
<comment type="caution">
    <text evidence="2">The sequence shown here is derived from an EMBL/GenBank/DDBJ whole genome shotgun (WGS) entry which is preliminary data.</text>
</comment>
<accession>A0AA41YKR6</accession>
<dbReference type="Pfam" id="PF06764">
    <property type="entry name" value="DUF1223"/>
    <property type="match status" value="1"/>
</dbReference>
<dbReference type="Proteomes" id="UP001165679">
    <property type="component" value="Unassembled WGS sequence"/>
</dbReference>
<dbReference type="PANTHER" id="PTHR36057">
    <property type="match status" value="1"/>
</dbReference>
<dbReference type="RefSeq" id="WP_264714296.1">
    <property type="nucleotide sequence ID" value="NZ_JAPDNT010000009.1"/>
</dbReference>
<dbReference type="EMBL" id="JAPDNT010000009">
    <property type="protein sequence ID" value="MCW3475581.1"/>
    <property type="molecule type" value="Genomic_DNA"/>
</dbReference>
<sequence>MRKIGLSLVLLAVATLPVHAADGVRPVVIELFTSQGCSSCPPADQLLTELARTRPDVLPLAFHVTYWNNLGWRDPYSLDAATTRQRGYTGVSGLGTIYTPQAIVDGTRDIVGSDRDGVIAALDKAAATATALPLGVTRDGDEIAITVGSGAGAGKVLLIGYDGQHVTKVGRGENAGATLLESNIVRALEPVADWQGAELGLRHAAPAGEHAAVIVQAPDGRILAAARVPDAPAKRQS</sequence>
<evidence type="ECO:0000313" key="3">
    <source>
        <dbReference type="Proteomes" id="UP001165679"/>
    </source>
</evidence>
<keyword evidence="3" id="KW-1185">Reference proteome</keyword>
<proteinExistence type="predicted"/>
<dbReference type="PANTHER" id="PTHR36057:SF1">
    <property type="entry name" value="LIPOPROTEIN LIPID ATTACHMENT SITE-LIKE PROTEIN, PUTATIVE (DUF1223)-RELATED"/>
    <property type="match status" value="1"/>
</dbReference>
<dbReference type="AlphaFoldDB" id="A0AA41YKR6"/>
<feature type="signal peptide" evidence="1">
    <location>
        <begin position="1"/>
        <end position="20"/>
    </location>
</feature>
<dbReference type="SUPFAM" id="SSF52833">
    <property type="entry name" value="Thioredoxin-like"/>
    <property type="match status" value="1"/>
</dbReference>
<organism evidence="2 3">
    <name type="scientific">Limobrevibacterium gyesilva</name>
    <dbReference type="NCBI Taxonomy" id="2991712"/>
    <lineage>
        <taxon>Bacteria</taxon>
        <taxon>Pseudomonadati</taxon>
        <taxon>Pseudomonadota</taxon>
        <taxon>Alphaproteobacteria</taxon>
        <taxon>Acetobacterales</taxon>
        <taxon>Acetobacteraceae</taxon>
        <taxon>Limobrevibacterium</taxon>
    </lineage>
</organism>
<evidence type="ECO:0000313" key="2">
    <source>
        <dbReference type="EMBL" id="MCW3475581.1"/>
    </source>
</evidence>
<name>A0AA41YKR6_9PROT</name>
<reference evidence="2" key="1">
    <citation type="submission" date="2022-09" db="EMBL/GenBank/DDBJ databases">
        <title>Rhodovastum sp. nov. RN2-1 isolated from soil in Seongnam, South Korea.</title>
        <authorList>
            <person name="Le N.T."/>
        </authorList>
    </citation>
    <scope>NUCLEOTIDE SEQUENCE</scope>
    <source>
        <strain evidence="2">RN2-1</strain>
    </source>
</reference>
<reference evidence="2" key="2">
    <citation type="submission" date="2022-10" db="EMBL/GenBank/DDBJ databases">
        <authorList>
            <person name="Trinh H.N."/>
        </authorList>
    </citation>
    <scope>NUCLEOTIDE SEQUENCE</scope>
    <source>
        <strain evidence="2">RN2-1</strain>
    </source>
</reference>
<dbReference type="InterPro" id="IPR010634">
    <property type="entry name" value="DUF1223"/>
</dbReference>
<feature type="chain" id="PRO_5041212303" evidence="1">
    <location>
        <begin position="21"/>
        <end position="237"/>
    </location>
</feature>
<dbReference type="InterPro" id="IPR036249">
    <property type="entry name" value="Thioredoxin-like_sf"/>
</dbReference>
<keyword evidence="1" id="KW-0732">Signal</keyword>
<gene>
    <name evidence="2" type="ORF">OL599_13435</name>
</gene>